<organism evidence="1 2">
    <name type="scientific">Coccidioides immitis RMSCC 3703</name>
    <dbReference type="NCBI Taxonomy" id="454286"/>
    <lineage>
        <taxon>Eukaryota</taxon>
        <taxon>Fungi</taxon>
        <taxon>Dikarya</taxon>
        <taxon>Ascomycota</taxon>
        <taxon>Pezizomycotina</taxon>
        <taxon>Eurotiomycetes</taxon>
        <taxon>Eurotiomycetidae</taxon>
        <taxon>Onygenales</taxon>
        <taxon>Onygenaceae</taxon>
        <taxon>Coccidioides</taxon>
    </lineage>
</organism>
<reference evidence="2" key="1">
    <citation type="journal article" date="2010" name="Genome Res.">
        <title>Population genomic sequencing of Coccidioides fungi reveals recent hybridization and transposon control.</title>
        <authorList>
            <person name="Neafsey D.E."/>
            <person name="Barker B.M."/>
            <person name="Sharpton T.J."/>
            <person name="Stajich J.E."/>
            <person name="Park D.J."/>
            <person name="Whiston E."/>
            <person name="Hung C.-Y."/>
            <person name="McMahan C."/>
            <person name="White J."/>
            <person name="Sykes S."/>
            <person name="Heiman D."/>
            <person name="Young S."/>
            <person name="Zeng Q."/>
            <person name="Abouelleil A."/>
            <person name="Aftuck L."/>
            <person name="Bessette D."/>
            <person name="Brown A."/>
            <person name="FitzGerald M."/>
            <person name="Lui A."/>
            <person name="Macdonald J.P."/>
            <person name="Priest M."/>
            <person name="Orbach M.J."/>
            <person name="Galgiani J.N."/>
            <person name="Kirkland T.N."/>
            <person name="Cole G.T."/>
            <person name="Birren B.W."/>
            <person name="Henn M.R."/>
            <person name="Taylor J.W."/>
            <person name="Rounsley S.D."/>
        </authorList>
    </citation>
    <scope>NUCLEOTIDE SEQUENCE [LARGE SCALE GENOMIC DNA]</scope>
    <source>
        <strain evidence="2">RMSCC 3703</strain>
    </source>
</reference>
<dbReference type="AlphaFoldDB" id="A0A0J8TVC9"/>
<evidence type="ECO:0000313" key="2">
    <source>
        <dbReference type="Proteomes" id="UP000054559"/>
    </source>
</evidence>
<protein>
    <submittedName>
        <fullName evidence="1">Uncharacterized protein</fullName>
    </submittedName>
</protein>
<gene>
    <name evidence="1" type="ORF">CISG_01578</name>
</gene>
<name>A0A0J8TVC9_COCIT</name>
<dbReference type="Proteomes" id="UP000054559">
    <property type="component" value="Unassembled WGS sequence"/>
</dbReference>
<accession>A0A0J8TVC9</accession>
<proteinExistence type="predicted"/>
<evidence type="ECO:0000313" key="1">
    <source>
        <dbReference type="EMBL" id="KMU77822.1"/>
    </source>
</evidence>
<sequence length="105" mass="11650">MHASPIASEGGRDERCYLYTTNPHAQQTFSALPGRREIFHTVFPGLRQLIPIKSHPAEEAFFGRCAQHSEHFGRLASHTVDVIPNPSFANDLVLGSKYIAPMFTG</sequence>
<dbReference type="EMBL" id="DS268121">
    <property type="protein sequence ID" value="KMU77822.1"/>
    <property type="molecule type" value="Genomic_DNA"/>
</dbReference>